<protein>
    <recommendedName>
        <fullName evidence="3">Alpha/beta hydrolase</fullName>
    </recommendedName>
</protein>
<dbReference type="InterPro" id="IPR050261">
    <property type="entry name" value="FrsA_esterase"/>
</dbReference>
<evidence type="ECO:0000313" key="2">
    <source>
        <dbReference type="Proteomes" id="UP000790833"/>
    </source>
</evidence>
<dbReference type="OrthoDB" id="2152248at2759"/>
<dbReference type="RefSeq" id="XP_043050325.1">
    <property type="nucleotide sequence ID" value="XM_043195128.1"/>
</dbReference>
<dbReference type="EMBL" id="JAHMUF010000006">
    <property type="protein sequence ID" value="KAG7194778.1"/>
    <property type="molecule type" value="Genomic_DNA"/>
</dbReference>
<dbReference type="Proteomes" id="UP000790833">
    <property type="component" value="Unassembled WGS sequence"/>
</dbReference>
<proteinExistence type="predicted"/>
<organism evidence="1 2">
    <name type="scientific">Scheffersomyces spartinae</name>
    <dbReference type="NCBI Taxonomy" id="45513"/>
    <lineage>
        <taxon>Eukaryota</taxon>
        <taxon>Fungi</taxon>
        <taxon>Dikarya</taxon>
        <taxon>Ascomycota</taxon>
        <taxon>Saccharomycotina</taxon>
        <taxon>Pichiomycetes</taxon>
        <taxon>Debaryomycetaceae</taxon>
        <taxon>Scheffersomyces</taxon>
    </lineage>
</organism>
<dbReference type="Gene3D" id="3.40.50.1820">
    <property type="entry name" value="alpha/beta hydrolase"/>
    <property type="match status" value="1"/>
</dbReference>
<reference evidence="1" key="1">
    <citation type="submission" date="2021-03" db="EMBL/GenBank/DDBJ databases">
        <authorList>
            <person name="Palmer J.M."/>
        </authorList>
    </citation>
    <scope>NUCLEOTIDE SEQUENCE</scope>
    <source>
        <strain evidence="1">ARV_011</strain>
    </source>
</reference>
<keyword evidence="2" id="KW-1185">Reference proteome</keyword>
<dbReference type="PANTHER" id="PTHR22946">
    <property type="entry name" value="DIENELACTONE HYDROLASE DOMAIN-CONTAINING PROTEIN-RELATED"/>
    <property type="match status" value="1"/>
</dbReference>
<dbReference type="InterPro" id="IPR029058">
    <property type="entry name" value="AB_hydrolase_fold"/>
</dbReference>
<dbReference type="PANTHER" id="PTHR22946:SF0">
    <property type="entry name" value="DIENELACTONE HYDROLASE DOMAIN-CONTAINING PROTEIN"/>
    <property type="match status" value="1"/>
</dbReference>
<accession>A0A9P7VBK1</accession>
<comment type="caution">
    <text evidence="1">The sequence shown here is derived from an EMBL/GenBank/DDBJ whole genome shotgun (WGS) entry which is preliminary data.</text>
</comment>
<dbReference type="GeneID" id="66117833"/>
<name>A0A9P7VBK1_9ASCO</name>
<evidence type="ECO:0008006" key="3">
    <source>
        <dbReference type="Google" id="ProtNLM"/>
    </source>
</evidence>
<sequence>MRTFDYDSNYCSKKTINIGGINVYVYNTESLSEYIANYNKTIEGPHEGHEKFLQLPLNVLYFIHYRGGSYMNTEAFGYRTLQYIHENKGDTKVPAIFVTFDLRNHGERTLDEERNKSWSSGNETHGLDMVSAIEGNIADIKLIMDYLPAYLNLEAQLNDKAKNILETKLEYRNFLSGYSLGGHTVIRFAAKFPELVRTINTVVGCPDLSSLLITRLRKISLNDSAYDKKWFYHEYNELNLTDEEKQKYPEHFHNYLKQQDIDVFEHFKFAKIPMYACFGTEDSLTPPKLSKAWVEIYENTNEYSESFFQKSIGHECTEEMLKGYASWIIKFL</sequence>
<evidence type="ECO:0000313" key="1">
    <source>
        <dbReference type="EMBL" id="KAG7194778.1"/>
    </source>
</evidence>
<dbReference type="SUPFAM" id="SSF53474">
    <property type="entry name" value="alpha/beta-Hydrolases"/>
    <property type="match status" value="1"/>
</dbReference>
<gene>
    <name evidence="1" type="ORF">KQ657_004459</name>
</gene>
<dbReference type="AlphaFoldDB" id="A0A9P7VBK1"/>